<feature type="signal peptide" evidence="6">
    <location>
        <begin position="1"/>
        <end position="21"/>
    </location>
</feature>
<keyword evidence="4" id="KW-0410">Iron transport</keyword>
<gene>
    <name evidence="8" type="ORF">V6242_04995</name>
</gene>
<comment type="subcellular location">
    <subcellularLocation>
        <location evidence="1">Cell envelope</location>
    </subcellularLocation>
</comment>
<dbReference type="PROSITE" id="PS50983">
    <property type="entry name" value="FE_B12_PBP"/>
    <property type="match status" value="1"/>
</dbReference>
<evidence type="ECO:0000313" key="9">
    <source>
        <dbReference type="Proteomes" id="UP001379949"/>
    </source>
</evidence>
<comment type="similarity">
    <text evidence="2">Belongs to the bacterial solute-binding protein 8 family.</text>
</comment>
<proteinExistence type="inferred from homology"/>
<comment type="caution">
    <text evidence="8">The sequence shown here is derived from an EMBL/GenBank/DDBJ whole genome shotgun (WGS) entry which is preliminary data.</text>
</comment>
<dbReference type="RefSeq" id="WP_341566489.1">
    <property type="nucleotide sequence ID" value="NZ_JBAKAR010000002.1"/>
</dbReference>
<keyword evidence="4" id="KW-0406">Ion transport</keyword>
<dbReference type="Pfam" id="PF01497">
    <property type="entry name" value="Peripla_BP_2"/>
    <property type="match status" value="1"/>
</dbReference>
<dbReference type="SUPFAM" id="SSF53807">
    <property type="entry name" value="Helical backbone' metal receptor"/>
    <property type="match status" value="1"/>
</dbReference>
<evidence type="ECO:0000256" key="4">
    <source>
        <dbReference type="ARBA" id="ARBA00022496"/>
    </source>
</evidence>
<keyword evidence="5 6" id="KW-0732">Signal</keyword>
<evidence type="ECO:0000256" key="1">
    <source>
        <dbReference type="ARBA" id="ARBA00004196"/>
    </source>
</evidence>
<reference evidence="8 9" key="1">
    <citation type="submission" date="2024-02" db="EMBL/GenBank/DDBJ databases">
        <title>Bacteria isolated from the canopy kelp, Nereocystis luetkeana.</title>
        <authorList>
            <person name="Pfister C.A."/>
            <person name="Younker I.T."/>
            <person name="Light S.H."/>
        </authorList>
    </citation>
    <scope>NUCLEOTIDE SEQUENCE [LARGE SCALE GENOMIC DNA]</scope>
    <source>
        <strain evidence="8 9">TI.4.07</strain>
    </source>
</reference>
<keyword evidence="9" id="KW-1185">Reference proteome</keyword>
<evidence type="ECO:0000256" key="3">
    <source>
        <dbReference type="ARBA" id="ARBA00022448"/>
    </source>
</evidence>
<evidence type="ECO:0000313" key="8">
    <source>
        <dbReference type="EMBL" id="MEL0612493.1"/>
    </source>
</evidence>
<feature type="chain" id="PRO_5047535833" evidence="6">
    <location>
        <begin position="22"/>
        <end position="286"/>
    </location>
</feature>
<dbReference type="Gene3D" id="3.40.50.1980">
    <property type="entry name" value="Nitrogenase molybdenum iron protein domain"/>
    <property type="match status" value="2"/>
</dbReference>
<keyword evidence="3" id="KW-0813">Transport</keyword>
<name>A0ABU9G425_9GAMM</name>
<dbReference type="EMBL" id="JBAKAR010000002">
    <property type="protein sequence ID" value="MEL0612493.1"/>
    <property type="molecule type" value="Genomic_DNA"/>
</dbReference>
<dbReference type="Proteomes" id="UP001379949">
    <property type="component" value="Unassembled WGS sequence"/>
</dbReference>
<evidence type="ECO:0000256" key="5">
    <source>
        <dbReference type="ARBA" id="ARBA00022729"/>
    </source>
</evidence>
<accession>A0ABU9G425</accession>
<sequence length="286" mass="31004">MKVKNIVVSSALILASQMAMAAQAERIVSFDYGSLDTLTELGLSSQVVAVPKQTLPNYLAEYNADKYTDVGNAKDIDIKAAGSANPTLIMISGRQKSHKEELKKIAKVEDVSFDNKDYWKNFTAQVEHIGKQFGVEDKAQAAIADLHTNIDKLKAKVGPNKHFVLVLHNNGHLIMGNYPVVDQVMGLQPSPIPAGVETKKRGNRSFTPLTPANIVTMNPDVLYIVDRSAAINKPEEALDLAAFKQTLAKLGGGDIKVSNLNPGLWYIAGNGLESVYLQAKEVASAF</sequence>
<evidence type="ECO:0000259" key="7">
    <source>
        <dbReference type="PROSITE" id="PS50983"/>
    </source>
</evidence>
<keyword evidence="4" id="KW-0408">Iron</keyword>
<dbReference type="PANTHER" id="PTHR30532">
    <property type="entry name" value="IRON III DICITRATE-BINDING PERIPLASMIC PROTEIN"/>
    <property type="match status" value="1"/>
</dbReference>
<feature type="domain" description="Fe/B12 periplasmic-binding" evidence="7">
    <location>
        <begin position="26"/>
        <end position="286"/>
    </location>
</feature>
<evidence type="ECO:0000256" key="2">
    <source>
        <dbReference type="ARBA" id="ARBA00008814"/>
    </source>
</evidence>
<organism evidence="8 9">
    <name type="scientific">Marinomonas arenicola</name>
    <dbReference type="NCBI Taxonomy" id="569601"/>
    <lineage>
        <taxon>Bacteria</taxon>
        <taxon>Pseudomonadati</taxon>
        <taxon>Pseudomonadota</taxon>
        <taxon>Gammaproteobacteria</taxon>
        <taxon>Oceanospirillales</taxon>
        <taxon>Oceanospirillaceae</taxon>
        <taxon>Marinomonas</taxon>
    </lineage>
</organism>
<protein>
    <submittedName>
        <fullName evidence="8">ABC transporter substrate-binding protein</fullName>
    </submittedName>
</protein>
<evidence type="ECO:0000256" key="6">
    <source>
        <dbReference type="SAM" id="SignalP"/>
    </source>
</evidence>
<dbReference type="InterPro" id="IPR051313">
    <property type="entry name" value="Bact_iron-sidero_bind"/>
</dbReference>
<dbReference type="InterPro" id="IPR002491">
    <property type="entry name" value="ABC_transptr_periplasmic_BD"/>
</dbReference>
<dbReference type="PANTHER" id="PTHR30532:SF28">
    <property type="entry name" value="PETROBACTIN-BINDING PROTEIN YCLQ"/>
    <property type="match status" value="1"/>
</dbReference>